<feature type="region of interest" description="Disordered" evidence="1">
    <location>
        <begin position="152"/>
        <end position="175"/>
    </location>
</feature>
<feature type="region of interest" description="Disordered" evidence="1">
    <location>
        <begin position="1"/>
        <end position="98"/>
    </location>
</feature>
<sequence length="325" mass="35850">MLPLDDDSPVALRTRSRSSTREPDSPTSPSHHPPPHQQRSTTPRRSRANSLPSSPVADLQDRRQALRTTSAAADYEEESVDEEEEEENPGTDPSTQALRELATHLRDILKVVEGAIPSEELSQRWRPLKGTDLNKIRASAQRGLAILEFSRPSDLQAPRQARQQQAQQTPEAGAGDIDRLVAATNKMQDDIKILTEALLSRPSYAQAAKQGTLQQQQQQQTNTNQKHGIVPPPHHPEHRITIKDLPGVDPRSPDSGAALRSAPSELWPAPRSAKFLVISWRALRAPSKLPLHARIYSVLRTFFTGGLRAPQNSSADSGVLRGVMK</sequence>
<evidence type="ECO:0000256" key="1">
    <source>
        <dbReference type="SAM" id="MobiDB-lite"/>
    </source>
</evidence>
<protein>
    <submittedName>
        <fullName evidence="2">Uncharacterized protein</fullName>
    </submittedName>
</protein>
<dbReference type="AlphaFoldDB" id="A0A8X7MRQ7"/>
<gene>
    <name evidence="2" type="ORF">A4X06_0g5599</name>
</gene>
<dbReference type="Proteomes" id="UP000077684">
    <property type="component" value="Unassembled WGS sequence"/>
</dbReference>
<evidence type="ECO:0000313" key="3">
    <source>
        <dbReference type="Proteomes" id="UP000077684"/>
    </source>
</evidence>
<proteinExistence type="predicted"/>
<feature type="region of interest" description="Disordered" evidence="1">
    <location>
        <begin position="206"/>
        <end position="264"/>
    </location>
</feature>
<comment type="caution">
    <text evidence="2">The sequence shown here is derived from an EMBL/GenBank/DDBJ whole genome shotgun (WGS) entry which is preliminary data.</text>
</comment>
<reference evidence="2" key="1">
    <citation type="submission" date="2016-04" db="EMBL/GenBank/DDBJ databases">
        <authorList>
            <person name="Nguyen H.D."/>
            <person name="Samba Siva P."/>
            <person name="Cullis J."/>
            <person name="Levesque C.A."/>
            <person name="Hambleton S."/>
        </authorList>
    </citation>
    <scope>NUCLEOTIDE SEQUENCE</scope>
    <source>
        <strain evidence="2">DAOMC 236426</strain>
    </source>
</reference>
<reference evidence="2" key="2">
    <citation type="journal article" date="2019" name="IMA Fungus">
        <title>Genome sequencing and comparison of five Tilletia species to identify candidate genes for the detection of regulated species infecting wheat.</title>
        <authorList>
            <person name="Nguyen H.D.T."/>
            <person name="Sultana T."/>
            <person name="Kesanakurti P."/>
            <person name="Hambleton S."/>
        </authorList>
    </citation>
    <scope>NUCLEOTIDE SEQUENCE</scope>
    <source>
        <strain evidence="2">DAOMC 236426</strain>
    </source>
</reference>
<name>A0A8X7MRQ7_9BASI</name>
<feature type="compositionally biased region" description="Low complexity" evidence="1">
    <location>
        <begin position="156"/>
        <end position="168"/>
    </location>
</feature>
<organism evidence="2 3">
    <name type="scientific">Tilletia controversa</name>
    <name type="common">dwarf bunt fungus</name>
    <dbReference type="NCBI Taxonomy" id="13291"/>
    <lineage>
        <taxon>Eukaryota</taxon>
        <taxon>Fungi</taxon>
        <taxon>Dikarya</taxon>
        <taxon>Basidiomycota</taxon>
        <taxon>Ustilaginomycotina</taxon>
        <taxon>Exobasidiomycetes</taxon>
        <taxon>Tilletiales</taxon>
        <taxon>Tilletiaceae</taxon>
        <taxon>Tilletia</taxon>
    </lineage>
</organism>
<evidence type="ECO:0000313" key="2">
    <source>
        <dbReference type="EMBL" id="KAE8245558.1"/>
    </source>
</evidence>
<accession>A0A8X7MRQ7</accession>
<feature type="compositionally biased region" description="Low complexity" evidence="1">
    <location>
        <begin position="214"/>
        <end position="225"/>
    </location>
</feature>
<keyword evidence="3" id="KW-1185">Reference proteome</keyword>
<dbReference type="EMBL" id="LWDE02000710">
    <property type="protein sequence ID" value="KAE8245558.1"/>
    <property type="molecule type" value="Genomic_DNA"/>
</dbReference>
<feature type="compositionally biased region" description="Acidic residues" evidence="1">
    <location>
        <begin position="74"/>
        <end position="89"/>
    </location>
</feature>